<evidence type="ECO:0000256" key="4">
    <source>
        <dbReference type="ARBA" id="ARBA00022461"/>
    </source>
</evidence>
<evidence type="ECO:0000256" key="1">
    <source>
        <dbReference type="ARBA" id="ARBA00004141"/>
    </source>
</evidence>
<evidence type="ECO:0000256" key="11">
    <source>
        <dbReference type="ARBA" id="ARBA00023303"/>
    </source>
</evidence>
<dbReference type="InterPro" id="IPR001873">
    <property type="entry name" value="ENaC"/>
</dbReference>
<keyword evidence="6" id="KW-1133">Transmembrane helix</keyword>
<sequence>LTVCVVFNRQVYLKWGQNAVIINLANKETSIFNIPFPAVTICPESKIVPSNIWRSQIMAFICNQVAVDRTLEDPNFQEKICDVMHTAKPNFQVYDYNTKFSIMRKIDNKTCMFTPIITEEGFYFYNILHRDEIFNEGVLHYRNYHNHGHDSNWSIEGGYTKQASTTYSYRTYVNDSSTSFHLFA</sequence>
<keyword evidence="4 12" id="KW-0894">Sodium channel</keyword>
<evidence type="ECO:0000256" key="8">
    <source>
        <dbReference type="ARBA" id="ARBA00023065"/>
    </source>
</evidence>
<comment type="similarity">
    <text evidence="2 12">Belongs to the amiloride-sensitive sodium channel (TC 1.A.6) family.</text>
</comment>
<dbReference type="AlphaFoldDB" id="A0A482VIK5"/>
<keyword evidence="14" id="KW-1185">Reference proteome</keyword>
<gene>
    <name evidence="13" type="ORF">BDFB_013658</name>
</gene>
<feature type="non-terminal residue" evidence="13">
    <location>
        <position position="1"/>
    </location>
</feature>
<evidence type="ECO:0000256" key="7">
    <source>
        <dbReference type="ARBA" id="ARBA00023053"/>
    </source>
</evidence>
<dbReference type="OrthoDB" id="6021021at2759"/>
<organism evidence="13 14">
    <name type="scientific">Asbolus verrucosus</name>
    <name type="common">Desert ironclad beetle</name>
    <dbReference type="NCBI Taxonomy" id="1661398"/>
    <lineage>
        <taxon>Eukaryota</taxon>
        <taxon>Metazoa</taxon>
        <taxon>Ecdysozoa</taxon>
        <taxon>Arthropoda</taxon>
        <taxon>Hexapoda</taxon>
        <taxon>Insecta</taxon>
        <taxon>Pterygota</taxon>
        <taxon>Neoptera</taxon>
        <taxon>Endopterygota</taxon>
        <taxon>Coleoptera</taxon>
        <taxon>Polyphaga</taxon>
        <taxon>Cucujiformia</taxon>
        <taxon>Tenebrionidae</taxon>
        <taxon>Pimeliinae</taxon>
        <taxon>Asbolus</taxon>
    </lineage>
</organism>
<evidence type="ECO:0000313" key="13">
    <source>
        <dbReference type="EMBL" id="RZC32533.1"/>
    </source>
</evidence>
<comment type="subcellular location">
    <subcellularLocation>
        <location evidence="1">Membrane</location>
        <topology evidence="1">Multi-pass membrane protein</topology>
    </subcellularLocation>
</comment>
<dbReference type="Pfam" id="PF00858">
    <property type="entry name" value="ASC"/>
    <property type="match status" value="1"/>
</dbReference>
<proteinExistence type="inferred from homology"/>
<keyword evidence="11 12" id="KW-0407">Ion channel</keyword>
<reference evidence="13 14" key="1">
    <citation type="submission" date="2017-03" db="EMBL/GenBank/DDBJ databases">
        <title>Genome of the blue death feigning beetle - Asbolus verrucosus.</title>
        <authorList>
            <person name="Rider S.D."/>
        </authorList>
    </citation>
    <scope>NUCLEOTIDE SEQUENCE [LARGE SCALE GENOMIC DNA]</scope>
    <source>
        <strain evidence="13">Butters</strain>
        <tissue evidence="13">Head and leg muscle</tissue>
    </source>
</reference>
<keyword evidence="3 12" id="KW-0813">Transport</keyword>
<dbReference type="GO" id="GO:0016020">
    <property type="term" value="C:membrane"/>
    <property type="evidence" value="ECO:0007669"/>
    <property type="project" value="UniProtKB-SubCell"/>
</dbReference>
<protein>
    <submittedName>
        <fullName evidence="13">ASC domain containing protein</fullName>
    </submittedName>
</protein>
<keyword evidence="8 12" id="KW-0406">Ion transport</keyword>
<keyword evidence="5 12" id="KW-0812">Transmembrane</keyword>
<evidence type="ECO:0000256" key="6">
    <source>
        <dbReference type="ARBA" id="ARBA00022989"/>
    </source>
</evidence>
<evidence type="ECO:0000256" key="5">
    <source>
        <dbReference type="ARBA" id="ARBA00022692"/>
    </source>
</evidence>
<name>A0A482VIK5_ASBVE</name>
<evidence type="ECO:0000256" key="12">
    <source>
        <dbReference type="RuleBase" id="RU000679"/>
    </source>
</evidence>
<evidence type="ECO:0000256" key="3">
    <source>
        <dbReference type="ARBA" id="ARBA00022448"/>
    </source>
</evidence>
<feature type="non-terminal residue" evidence="13">
    <location>
        <position position="184"/>
    </location>
</feature>
<evidence type="ECO:0000256" key="10">
    <source>
        <dbReference type="ARBA" id="ARBA00023201"/>
    </source>
</evidence>
<evidence type="ECO:0000256" key="9">
    <source>
        <dbReference type="ARBA" id="ARBA00023136"/>
    </source>
</evidence>
<evidence type="ECO:0000313" key="14">
    <source>
        <dbReference type="Proteomes" id="UP000292052"/>
    </source>
</evidence>
<dbReference type="Proteomes" id="UP000292052">
    <property type="component" value="Unassembled WGS sequence"/>
</dbReference>
<evidence type="ECO:0000256" key="2">
    <source>
        <dbReference type="ARBA" id="ARBA00007193"/>
    </source>
</evidence>
<keyword evidence="9" id="KW-0472">Membrane</keyword>
<dbReference type="EMBL" id="QDEB01096509">
    <property type="protein sequence ID" value="RZC32533.1"/>
    <property type="molecule type" value="Genomic_DNA"/>
</dbReference>
<comment type="caution">
    <text evidence="13">The sequence shown here is derived from an EMBL/GenBank/DDBJ whole genome shotgun (WGS) entry which is preliminary data.</text>
</comment>
<accession>A0A482VIK5</accession>
<keyword evidence="7" id="KW-0915">Sodium</keyword>
<keyword evidence="10 12" id="KW-0739">Sodium transport</keyword>
<dbReference type="GO" id="GO:0005272">
    <property type="term" value="F:sodium channel activity"/>
    <property type="evidence" value="ECO:0007669"/>
    <property type="project" value="UniProtKB-KW"/>
</dbReference>